<reference evidence="2 3" key="1">
    <citation type="submission" date="2019-06" db="EMBL/GenBank/DDBJ databases">
        <title>Genome Sequence of the Brown Rot Fungal Pathogen Monilinia fructicola.</title>
        <authorList>
            <person name="De Miccolis Angelini R.M."/>
            <person name="Landi L."/>
            <person name="Abate D."/>
            <person name="Pollastro S."/>
            <person name="Romanazzi G."/>
            <person name="Faretra F."/>
        </authorList>
    </citation>
    <scope>NUCLEOTIDE SEQUENCE [LARGE SCALE GENOMIC DNA]</scope>
    <source>
        <strain evidence="2 3">Mfrc123</strain>
    </source>
</reference>
<dbReference type="EMBL" id="VICG01000005">
    <property type="protein sequence ID" value="KAA8572025.1"/>
    <property type="molecule type" value="Genomic_DNA"/>
</dbReference>
<evidence type="ECO:0000313" key="3">
    <source>
        <dbReference type="Proteomes" id="UP000322873"/>
    </source>
</evidence>
<accession>A0A5M9JZA1</accession>
<comment type="caution">
    <text evidence="2">The sequence shown here is derived from an EMBL/GenBank/DDBJ whole genome shotgun (WGS) entry which is preliminary data.</text>
</comment>
<evidence type="ECO:0000313" key="2">
    <source>
        <dbReference type="EMBL" id="KAA8572025.1"/>
    </source>
</evidence>
<protein>
    <submittedName>
        <fullName evidence="2">Uncharacterized protein</fullName>
    </submittedName>
</protein>
<evidence type="ECO:0000256" key="1">
    <source>
        <dbReference type="SAM" id="MobiDB-lite"/>
    </source>
</evidence>
<proteinExistence type="predicted"/>
<sequence>MHYSSKENEVTFNSWSPPIFFRVSFRNYIRERLICPLQILLDGDSILDSHEDDGSGDDDGDGEEDPVADELVVNPTKLADLRPELERAPMNQ</sequence>
<dbReference type="Proteomes" id="UP000322873">
    <property type="component" value="Unassembled WGS sequence"/>
</dbReference>
<keyword evidence="3" id="KW-1185">Reference proteome</keyword>
<dbReference type="AlphaFoldDB" id="A0A5M9JZA1"/>
<organism evidence="2 3">
    <name type="scientific">Monilinia fructicola</name>
    <name type="common">Brown rot fungus</name>
    <name type="synonym">Ciboria fructicola</name>
    <dbReference type="NCBI Taxonomy" id="38448"/>
    <lineage>
        <taxon>Eukaryota</taxon>
        <taxon>Fungi</taxon>
        <taxon>Dikarya</taxon>
        <taxon>Ascomycota</taxon>
        <taxon>Pezizomycotina</taxon>
        <taxon>Leotiomycetes</taxon>
        <taxon>Helotiales</taxon>
        <taxon>Sclerotiniaceae</taxon>
        <taxon>Monilinia</taxon>
    </lineage>
</organism>
<gene>
    <name evidence="2" type="ORF">EYC84_001955</name>
</gene>
<name>A0A5M9JZA1_MONFR</name>
<feature type="compositionally biased region" description="Basic and acidic residues" evidence="1">
    <location>
        <begin position="79"/>
        <end position="92"/>
    </location>
</feature>
<feature type="region of interest" description="Disordered" evidence="1">
    <location>
        <begin position="46"/>
        <end position="92"/>
    </location>
</feature>
<feature type="compositionally biased region" description="Acidic residues" evidence="1">
    <location>
        <begin position="54"/>
        <end position="68"/>
    </location>
</feature>